<dbReference type="InterPro" id="IPR036890">
    <property type="entry name" value="HATPase_C_sf"/>
</dbReference>
<comment type="catalytic activity">
    <reaction evidence="1">
        <text>ATP + protein L-histidine = ADP + protein N-phospho-L-histidine.</text>
        <dbReference type="EC" id="2.7.13.3"/>
    </reaction>
</comment>
<feature type="region of interest" description="Disordered" evidence="12">
    <location>
        <begin position="595"/>
        <end position="716"/>
    </location>
</feature>
<feature type="transmembrane region" description="Helical" evidence="13">
    <location>
        <begin position="778"/>
        <end position="795"/>
    </location>
</feature>
<proteinExistence type="predicted"/>
<evidence type="ECO:0000313" key="16">
    <source>
        <dbReference type="EMBL" id="SNT38485.1"/>
    </source>
</evidence>
<organism evidence="16 17">
    <name type="scientific">Streptosporangium subroseum</name>
    <dbReference type="NCBI Taxonomy" id="106412"/>
    <lineage>
        <taxon>Bacteria</taxon>
        <taxon>Bacillati</taxon>
        <taxon>Actinomycetota</taxon>
        <taxon>Actinomycetes</taxon>
        <taxon>Streptosporangiales</taxon>
        <taxon>Streptosporangiaceae</taxon>
        <taxon>Streptosporangium</taxon>
    </lineage>
</organism>
<keyword evidence="8 16" id="KW-0418">Kinase</keyword>
<feature type="transmembrane region" description="Helical" evidence="13">
    <location>
        <begin position="1019"/>
        <end position="1043"/>
    </location>
</feature>
<feature type="compositionally biased region" description="Low complexity" evidence="12">
    <location>
        <begin position="672"/>
        <end position="687"/>
    </location>
</feature>
<feature type="transmembrane region" description="Helical" evidence="13">
    <location>
        <begin position="945"/>
        <end position="969"/>
    </location>
</feature>
<evidence type="ECO:0000256" key="8">
    <source>
        <dbReference type="ARBA" id="ARBA00022777"/>
    </source>
</evidence>
<dbReference type="SMART" id="SM00388">
    <property type="entry name" value="HisKA"/>
    <property type="match status" value="1"/>
</dbReference>
<keyword evidence="6" id="KW-0808">Transferase</keyword>
<dbReference type="AlphaFoldDB" id="A0A239M6X0"/>
<dbReference type="Pfam" id="PF02518">
    <property type="entry name" value="HATPase_c"/>
    <property type="match status" value="1"/>
</dbReference>
<comment type="cofactor">
    <cofactor evidence="2">
        <name>a divalent metal cation</name>
        <dbReference type="ChEBI" id="CHEBI:60240"/>
    </cofactor>
</comment>
<feature type="compositionally biased region" description="Basic and acidic residues" evidence="12">
    <location>
        <begin position="419"/>
        <end position="460"/>
    </location>
</feature>
<dbReference type="PRINTS" id="PR00344">
    <property type="entry name" value="BCTRLSENSOR"/>
</dbReference>
<evidence type="ECO:0000256" key="4">
    <source>
        <dbReference type="ARBA" id="ARBA00012438"/>
    </source>
</evidence>
<evidence type="ECO:0000259" key="15">
    <source>
        <dbReference type="PROSITE" id="PS50885"/>
    </source>
</evidence>
<feature type="transmembrane region" description="Helical" evidence="13">
    <location>
        <begin position="801"/>
        <end position="820"/>
    </location>
</feature>
<evidence type="ECO:0000256" key="3">
    <source>
        <dbReference type="ARBA" id="ARBA00004236"/>
    </source>
</evidence>
<evidence type="ECO:0000256" key="12">
    <source>
        <dbReference type="SAM" id="MobiDB-lite"/>
    </source>
</evidence>
<feature type="transmembrane region" description="Helical" evidence="13">
    <location>
        <begin position="21"/>
        <end position="39"/>
    </location>
</feature>
<evidence type="ECO:0000256" key="9">
    <source>
        <dbReference type="ARBA" id="ARBA00022989"/>
    </source>
</evidence>
<dbReference type="Pfam" id="PF00672">
    <property type="entry name" value="HAMP"/>
    <property type="match status" value="1"/>
</dbReference>
<dbReference type="Proteomes" id="UP000198282">
    <property type="component" value="Unassembled WGS sequence"/>
</dbReference>
<dbReference type="InterPro" id="IPR025291">
    <property type="entry name" value="DUF4153"/>
</dbReference>
<keyword evidence="11 13" id="KW-0472">Membrane</keyword>
<dbReference type="Pfam" id="PF13687">
    <property type="entry name" value="DUF4153"/>
    <property type="match status" value="1"/>
</dbReference>
<dbReference type="SUPFAM" id="SSF158472">
    <property type="entry name" value="HAMP domain-like"/>
    <property type="match status" value="1"/>
</dbReference>
<sequence length="1208" mass="125684">MRQSLRPLDFLGRIKVKLGMVILLAVAAAFVVNEVGINAGYSRNVRVAVAGALALIMMQLLARGMTKPLREMAAAAQTIAKGRYGLRVTATSRDEVGELARAFNAMAADLGEVDRQRRELVANVSHELRTPITALRAVLENVVDGVSDPDPVTLGTALAQTERLGRLVAQLLDLSRLESGSRLIELEDVELRALCDQALREAVLAREGVTARCEVPEELSVRADSDLLAQVLANLLDNAVRHSPEGGVVVLAAAAEGDGVRLRVTDSGPGIPAEDRARAFERFSRLDAGRAADGGGAGLGLAITKEIVELHGGSIHVEDGVGCHVVADLPGRIMMDTPLSSPASPGRGSPSSAGDRASEDPTAPAPSGPDTGGAPPGTGETSEPHEAAEADRASEPRDVFAAGHRSEPRDVPGAGHRSGSRDVLEPGHRSESRDMLEAGHRSESHDVPGAGHRSESRDGAEAGEAFMSHGALVTAEAPETRAGSEPVLASPDLEPSAYGPAAPDARQFPPKPILMSGGDTYRPGGVRQGRGRSWIGAFLGLVIGGFFGLVCGGVVGVSLAVLDLRVGMLIGLGLAVVGAFIGTVVGATTPGGGPWAGQAQVPLPHRPPAQGPGAPVTVPRPGPRDSESEPPLETSGETAQPPGGMGGQAGAGTPGAPVTPAASERSGASSPSVAFVASGPSGVSGASRMSGVPGAPGELRSPRDPSSFGGPGGYEAPPIFPRPDLPNTPRWVLPVSAVVGLLAAFAVPYSRAGLGLVLVAVAMGAAAVPAVRRRITPWSAGMGVVAYGLVAVAMFRDADWLVGLLLLAGFLTAALALSGAGRGWLGVVRGGASVILGLLPVPWFLGPQVKGMAVRRRLMPILVGGGLTIVLVGVFGALFASADAIFAQAVQRVFSAQDWAETVPLRILLFVVFGFVVASAVLVGLRPVVEPKAPDLRVTVSRSLWVTPLTALNLLFATFVGMQLTVLFGSTDWVASATGLTYAEYARSGFFQLVIVSVFVLAIVAVASGAVELRGVDRWLMAGLLGVLCALTMVILFSALHRLDLYAEVYGLSRLRASVEATIWWLGGIFVLVLIAGAVRLVRRGHAGWLPRAVVVMTSVALLAFAVWNPDLRVAETQIAIRGVDRIDLDYLGDLGAEAVPALDRLPEPSRSCVLAAVVRANELDRPDPWNGWNLARRQAREVLERRPVLKPVSCPQTFYGLEAPYRD</sequence>
<feature type="compositionally biased region" description="Basic and acidic residues" evidence="12">
    <location>
        <begin position="382"/>
        <end position="410"/>
    </location>
</feature>
<evidence type="ECO:0000256" key="5">
    <source>
        <dbReference type="ARBA" id="ARBA00022553"/>
    </source>
</evidence>
<dbReference type="InterPro" id="IPR003660">
    <property type="entry name" value="HAMP_dom"/>
</dbReference>
<evidence type="ECO:0000256" key="6">
    <source>
        <dbReference type="ARBA" id="ARBA00022679"/>
    </source>
</evidence>
<feature type="compositionally biased region" description="Gly residues" evidence="12">
    <location>
        <begin position="643"/>
        <end position="653"/>
    </location>
</feature>
<feature type="transmembrane region" description="Helical" evidence="13">
    <location>
        <begin position="537"/>
        <end position="562"/>
    </location>
</feature>
<dbReference type="OrthoDB" id="9757990at2"/>
<feature type="transmembrane region" description="Helical" evidence="13">
    <location>
        <begin position="753"/>
        <end position="771"/>
    </location>
</feature>
<keyword evidence="9 13" id="KW-1133">Transmembrane helix</keyword>
<feature type="transmembrane region" description="Helical" evidence="13">
    <location>
        <begin position="568"/>
        <end position="588"/>
    </location>
</feature>
<dbReference type="GO" id="GO:0005886">
    <property type="term" value="C:plasma membrane"/>
    <property type="evidence" value="ECO:0007669"/>
    <property type="project" value="UniProtKB-SubCell"/>
</dbReference>
<feature type="transmembrane region" description="Helical" evidence="13">
    <location>
        <begin position="1063"/>
        <end position="1082"/>
    </location>
</feature>
<dbReference type="InterPro" id="IPR050736">
    <property type="entry name" value="Sensor_HK_Regulatory"/>
</dbReference>
<protein>
    <recommendedName>
        <fullName evidence="4">histidine kinase</fullName>
        <ecNumber evidence="4">2.7.13.3</ecNumber>
    </recommendedName>
</protein>
<keyword evidence="10" id="KW-0902">Two-component regulatory system</keyword>
<dbReference type="EC" id="2.7.13.3" evidence="4"/>
<reference evidence="16 17" key="1">
    <citation type="submission" date="2017-06" db="EMBL/GenBank/DDBJ databases">
        <authorList>
            <person name="Kim H.J."/>
            <person name="Triplett B.A."/>
        </authorList>
    </citation>
    <scope>NUCLEOTIDE SEQUENCE [LARGE SCALE GENOMIC DNA]</scope>
    <source>
        <strain evidence="16 17">CGMCC 4.2132</strain>
    </source>
</reference>
<keyword evidence="7 13" id="KW-0812">Transmembrane</keyword>
<dbReference type="InterPro" id="IPR005467">
    <property type="entry name" value="His_kinase_dom"/>
</dbReference>
<dbReference type="EMBL" id="FZOD01000038">
    <property type="protein sequence ID" value="SNT38485.1"/>
    <property type="molecule type" value="Genomic_DNA"/>
</dbReference>
<feature type="transmembrane region" description="Helical" evidence="13">
    <location>
        <begin position="989"/>
        <end position="1007"/>
    </location>
</feature>
<feature type="transmembrane region" description="Helical" evidence="13">
    <location>
        <begin position="907"/>
        <end position="925"/>
    </location>
</feature>
<dbReference type="PROSITE" id="PS50109">
    <property type="entry name" value="HIS_KIN"/>
    <property type="match status" value="1"/>
</dbReference>
<dbReference type="SUPFAM" id="SSF47384">
    <property type="entry name" value="Homodimeric domain of signal transducing histidine kinase"/>
    <property type="match status" value="1"/>
</dbReference>
<evidence type="ECO:0000313" key="17">
    <source>
        <dbReference type="Proteomes" id="UP000198282"/>
    </source>
</evidence>
<dbReference type="SUPFAM" id="SSF55874">
    <property type="entry name" value="ATPase domain of HSP90 chaperone/DNA topoisomerase II/histidine kinase"/>
    <property type="match status" value="1"/>
</dbReference>
<dbReference type="FunFam" id="3.30.565.10:FF:000006">
    <property type="entry name" value="Sensor histidine kinase WalK"/>
    <property type="match status" value="1"/>
</dbReference>
<dbReference type="InterPro" id="IPR003594">
    <property type="entry name" value="HATPase_dom"/>
</dbReference>
<feature type="transmembrane region" description="Helical" evidence="13">
    <location>
        <begin position="45"/>
        <end position="62"/>
    </location>
</feature>
<evidence type="ECO:0000256" key="7">
    <source>
        <dbReference type="ARBA" id="ARBA00022692"/>
    </source>
</evidence>
<feature type="region of interest" description="Disordered" evidence="12">
    <location>
        <begin position="336"/>
        <end position="460"/>
    </location>
</feature>
<dbReference type="SMART" id="SM00387">
    <property type="entry name" value="HATPase_c"/>
    <property type="match status" value="1"/>
</dbReference>
<dbReference type="InterPro" id="IPR003661">
    <property type="entry name" value="HisK_dim/P_dom"/>
</dbReference>
<dbReference type="CDD" id="cd00082">
    <property type="entry name" value="HisKA"/>
    <property type="match status" value="1"/>
</dbReference>
<dbReference type="CDD" id="cd06225">
    <property type="entry name" value="HAMP"/>
    <property type="match status" value="1"/>
</dbReference>
<gene>
    <name evidence="16" type="ORF">SAMN05216276_103857</name>
</gene>
<evidence type="ECO:0000256" key="13">
    <source>
        <dbReference type="SAM" id="Phobius"/>
    </source>
</evidence>
<dbReference type="Gene3D" id="6.10.340.10">
    <property type="match status" value="1"/>
</dbReference>
<dbReference type="PROSITE" id="PS50885">
    <property type="entry name" value="HAMP"/>
    <property type="match status" value="1"/>
</dbReference>
<dbReference type="Pfam" id="PF00512">
    <property type="entry name" value="HisKA"/>
    <property type="match status" value="1"/>
</dbReference>
<feature type="domain" description="Histidine kinase" evidence="14">
    <location>
        <begin position="123"/>
        <end position="333"/>
    </location>
</feature>
<evidence type="ECO:0000259" key="14">
    <source>
        <dbReference type="PROSITE" id="PS50109"/>
    </source>
</evidence>
<dbReference type="CDD" id="cd00075">
    <property type="entry name" value="HATPase"/>
    <property type="match status" value="1"/>
</dbReference>
<feature type="domain" description="HAMP" evidence="15">
    <location>
        <begin position="63"/>
        <end position="115"/>
    </location>
</feature>
<dbReference type="GO" id="GO:0000155">
    <property type="term" value="F:phosphorelay sensor kinase activity"/>
    <property type="evidence" value="ECO:0007669"/>
    <property type="project" value="InterPro"/>
</dbReference>
<dbReference type="Gene3D" id="1.10.287.130">
    <property type="match status" value="1"/>
</dbReference>
<feature type="transmembrane region" description="Helical" evidence="13">
    <location>
        <begin position="731"/>
        <end position="747"/>
    </location>
</feature>
<comment type="subcellular location">
    <subcellularLocation>
        <location evidence="3">Cell membrane</location>
    </subcellularLocation>
</comment>
<feature type="transmembrane region" description="Helical" evidence="13">
    <location>
        <begin position="861"/>
        <end position="887"/>
    </location>
</feature>
<dbReference type="PANTHER" id="PTHR43711">
    <property type="entry name" value="TWO-COMPONENT HISTIDINE KINASE"/>
    <property type="match status" value="1"/>
</dbReference>
<evidence type="ECO:0000256" key="1">
    <source>
        <dbReference type="ARBA" id="ARBA00000085"/>
    </source>
</evidence>
<evidence type="ECO:0000256" key="10">
    <source>
        <dbReference type="ARBA" id="ARBA00023012"/>
    </source>
</evidence>
<feature type="transmembrane region" description="Helical" evidence="13">
    <location>
        <begin position="1089"/>
        <end position="1108"/>
    </location>
</feature>
<dbReference type="InterPro" id="IPR004358">
    <property type="entry name" value="Sig_transdc_His_kin-like_C"/>
</dbReference>
<keyword evidence="17" id="KW-1185">Reference proteome</keyword>
<feature type="region of interest" description="Disordered" evidence="12">
    <location>
        <begin position="476"/>
        <end position="525"/>
    </location>
</feature>
<evidence type="ECO:0000256" key="2">
    <source>
        <dbReference type="ARBA" id="ARBA00001968"/>
    </source>
</evidence>
<evidence type="ECO:0000256" key="11">
    <source>
        <dbReference type="ARBA" id="ARBA00023136"/>
    </source>
</evidence>
<dbReference type="GO" id="GO:0005509">
    <property type="term" value="F:calcium ion binding"/>
    <property type="evidence" value="ECO:0007669"/>
    <property type="project" value="UniProtKB-ARBA"/>
</dbReference>
<dbReference type="Gene3D" id="3.30.565.10">
    <property type="entry name" value="Histidine kinase-like ATPase, C-terminal domain"/>
    <property type="match status" value="1"/>
</dbReference>
<accession>A0A239M6X0</accession>
<keyword evidence="5" id="KW-0597">Phosphoprotein</keyword>
<dbReference type="InterPro" id="IPR036097">
    <property type="entry name" value="HisK_dim/P_sf"/>
</dbReference>
<dbReference type="FunFam" id="1.10.287.130:FF:000001">
    <property type="entry name" value="Two-component sensor histidine kinase"/>
    <property type="match status" value="1"/>
</dbReference>
<dbReference type="SMART" id="SM00304">
    <property type="entry name" value="HAMP"/>
    <property type="match status" value="1"/>
</dbReference>
<dbReference type="PANTHER" id="PTHR43711:SF32">
    <property type="entry name" value="SENSOR-TYPE HISTIDINE KINASE PRRB"/>
    <property type="match status" value="1"/>
</dbReference>
<feature type="compositionally biased region" description="Low complexity" evidence="12">
    <location>
        <begin position="340"/>
        <end position="355"/>
    </location>
</feature>
<name>A0A239M6X0_9ACTN</name>